<sequence length="201" mass="23644">MFKLIINMQLAIYSGASTCATTWRLNSPTVFILLLLLLPTIGQNLSRRHLWSLFFHQPLKGTQKTNFQVTISRKDFFLKESKDALSVKDGVHYLRSSFIVPFSRELRIKNLKKALPYFAEYKRVPEERIDQKRPLYSSKNGSGLYSSIFLQIRSNYKLVDDVNFFEYKRPAYIQNPLIFSEIRYQKRTSKKEEEEEANLSN</sequence>
<name>A0A3M7SM17_BRAPC</name>
<proteinExistence type="predicted"/>
<accession>A0A3M7SM17</accession>
<reference evidence="1 2" key="1">
    <citation type="journal article" date="2018" name="Sci. Rep.">
        <title>Genomic signatures of local adaptation to the degree of environmental predictability in rotifers.</title>
        <authorList>
            <person name="Franch-Gras L."/>
            <person name="Hahn C."/>
            <person name="Garcia-Roger E.M."/>
            <person name="Carmona M.J."/>
            <person name="Serra M."/>
            <person name="Gomez A."/>
        </authorList>
    </citation>
    <scope>NUCLEOTIDE SEQUENCE [LARGE SCALE GENOMIC DNA]</scope>
    <source>
        <strain evidence="1">HYR1</strain>
    </source>
</reference>
<evidence type="ECO:0000313" key="2">
    <source>
        <dbReference type="Proteomes" id="UP000276133"/>
    </source>
</evidence>
<keyword evidence="2" id="KW-1185">Reference proteome</keyword>
<dbReference type="EMBL" id="REGN01001164">
    <property type="protein sequence ID" value="RNA36568.1"/>
    <property type="molecule type" value="Genomic_DNA"/>
</dbReference>
<dbReference type="AlphaFoldDB" id="A0A3M7SM17"/>
<protein>
    <submittedName>
        <fullName evidence="1">Uncharacterized protein</fullName>
    </submittedName>
</protein>
<dbReference type="Proteomes" id="UP000276133">
    <property type="component" value="Unassembled WGS sequence"/>
</dbReference>
<comment type="caution">
    <text evidence="1">The sequence shown here is derived from an EMBL/GenBank/DDBJ whole genome shotgun (WGS) entry which is preliminary data.</text>
</comment>
<organism evidence="1 2">
    <name type="scientific">Brachionus plicatilis</name>
    <name type="common">Marine rotifer</name>
    <name type="synonym">Brachionus muelleri</name>
    <dbReference type="NCBI Taxonomy" id="10195"/>
    <lineage>
        <taxon>Eukaryota</taxon>
        <taxon>Metazoa</taxon>
        <taxon>Spiralia</taxon>
        <taxon>Gnathifera</taxon>
        <taxon>Rotifera</taxon>
        <taxon>Eurotatoria</taxon>
        <taxon>Monogononta</taxon>
        <taxon>Pseudotrocha</taxon>
        <taxon>Ploima</taxon>
        <taxon>Brachionidae</taxon>
        <taxon>Brachionus</taxon>
    </lineage>
</organism>
<gene>
    <name evidence="1" type="ORF">BpHYR1_036436</name>
</gene>
<evidence type="ECO:0000313" key="1">
    <source>
        <dbReference type="EMBL" id="RNA36568.1"/>
    </source>
</evidence>